<dbReference type="SUPFAM" id="SSF53474">
    <property type="entry name" value="alpha/beta-Hydrolases"/>
    <property type="match status" value="1"/>
</dbReference>
<keyword evidence="3" id="KW-1185">Reference proteome</keyword>
<sequence length="303" mass="32482">MPTTTATDGSTVVYESHGEGPPLLLIPGLGFGPWAWFKQVPALSRRFRVLTFDLRSPRDPEHGVAELARDAAVLLERSGVGRAHVLGTSLGGFVAQELALRRPDLVDGLVLVSTSYGGRGDARMSPRTLAAMFGVGSFSPRGAARKGLKAATSGAYRSRFPGEFEEIVSTRLARSPSPFSYLQQARAGAAFDASPRVRNISAPTLVIHGAEDRYVPVANAVALARAIPNAKLRILDDAGHLVFIERAEEFNEEVASFLLGYEEPAASGDRGRSAQGGTLPGWVRSLRRVPGRVARKLRDRLSG</sequence>
<dbReference type="InterPro" id="IPR050471">
    <property type="entry name" value="AB_hydrolase"/>
</dbReference>
<dbReference type="KEGG" id="rmar:GBA65_16810"/>
<dbReference type="AlphaFoldDB" id="A0A6G8Q0B6"/>
<evidence type="ECO:0000313" key="2">
    <source>
        <dbReference type="EMBL" id="QIN79911.1"/>
    </source>
</evidence>
<keyword evidence="2" id="KW-0378">Hydrolase</keyword>
<organism evidence="2 3">
    <name type="scientific">Rubrobacter marinus</name>
    <dbReference type="NCBI Taxonomy" id="2653852"/>
    <lineage>
        <taxon>Bacteria</taxon>
        <taxon>Bacillati</taxon>
        <taxon>Actinomycetota</taxon>
        <taxon>Rubrobacteria</taxon>
        <taxon>Rubrobacterales</taxon>
        <taxon>Rubrobacteraceae</taxon>
        <taxon>Rubrobacter</taxon>
    </lineage>
</organism>
<dbReference type="Pfam" id="PF00561">
    <property type="entry name" value="Abhydrolase_1"/>
    <property type="match status" value="1"/>
</dbReference>
<accession>A0A6G8Q0B6</accession>
<dbReference type="PRINTS" id="PR00111">
    <property type="entry name" value="ABHYDROLASE"/>
</dbReference>
<evidence type="ECO:0000259" key="1">
    <source>
        <dbReference type="Pfam" id="PF00561"/>
    </source>
</evidence>
<dbReference type="RefSeq" id="WP_166397586.1">
    <property type="nucleotide sequence ID" value="NZ_CP045121.1"/>
</dbReference>
<dbReference type="EMBL" id="CP045121">
    <property type="protein sequence ID" value="QIN79911.1"/>
    <property type="molecule type" value="Genomic_DNA"/>
</dbReference>
<reference evidence="2 3" key="1">
    <citation type="submission" date="2019-10" db="EMBL/GenBank/DDBJ databases">
        <title>Rubrobacter sp nov SCSIO 52915 isolated from a deep-sea sediment in the South China Sea.</title>
        <authorList>
            <person name="Chen R.W."/>
        </authorList>
    </citation>
    <scope>NUCLEOTIDE SEQUENCE [LARGE SCALE GENOMIC DNA]</scope>
    <source>
        <strain evidence="2 3">SCSIO 52915</strain>
    </source>
</reference>
<feature type="domain" description="AB hydrolase-1" evidence="1">
    <location>
        <begin position="21"/>
        <end position="246"/>
    </location>
</feature>
<gene>
    <name evidence="2" type="ORF">GBA65_16810</name>
</gene>
<dbReference type="InterPro" id="IPR029058">
    <property type="entry name" value="AB_hydrolase_fold"/>
</dbReference>
<dbReference type="GO" id="GO:0016787">
    <property type="term" value="F:hydrolase activity"/>
    <property type="evidence" value="ECO:0007669"/>
    <property type="project" value="UniProtKB-KW"/>
</dbReference>
<dbReference type="InterPro" id="IPR000073">
    <property type="entry name" value="AB_hydrolase_1"/>
</dbReference>
<dbReference type="Gene3D" id="3.40.50.1820">
    <property type="entry name" value="alpha/beta hydrolase"/>
    <property type="match status" value="1"/>
</dbReference>
<protein>
    <submittedName>
        <fullName evidence="2">Alpha/beta fold hydrolase</fullName>
    </submittedName>
</protein>
<name>A0A6G8Q0B6_9ACTN</name>
<dbReference type="Proteomes" id="UP000502706">
    <property type="component" value="Chromosome"/>
</dbReference>
<proteinExistence type="predicted"/>
<evidence type="ECO:0000313" key="3">
    <source>
        <dbReference type="Proteomes" id="UP000502706"/>
    </source>
</evidence>
<dbReference type="PANTHER" id="PTHR43433:SF5">
    <property type="entry name" value="AB HYDROLASE-1 DOMAIN-CONTAINING PROTEIN"/>
    <property type="match status" value="1"/>
</dbReference>
<dbReference type="PANTHER" id="PTHR43433">
    <property type="entry name" value="HYDROLASE, ALPHA/BETA FOLD FAMILY PROTEIN"/>
    <property type="match status" value="1"/>
</dbReference>